<protein>
    <submittedName>
        <fullName evidence="3">Uncharacterized protein LOC113114356</fullName>
    </submittedName>
</protein>
<evidence type="ECO:0000256" key="1">
    <source>
        <dbReference type="SAM" id="MobiDB-lite"/>
    </source>
</evidence>
<dbReference type="PANTHER" id="PTHR31025:SF29">
    <property type="entry name" value="SI:CH211-196P9.1"/>
    <property type="match status" value="1"/>
</dbReference>
<dbReference type="OrthoDB" id="7687839at2759"/>
<accession>A0A6P6QUH4</accession>
<gene>
    <name evidence="3" type="primary">LOC113114356</name>
</gene>
<dbReference type="Proteomes" id="UP000515129">
    <property type="component" value="Chromosome 14"/>
</dbReference>
<dbReference type="AlphaFoldDB" id="A0A6P6QUH4"/>
<feature type="non-terminal residue" evidence="3">
    <location>
        <position position="243"/>
    </location>
</feature>
<organism evidence="2 3">
    <name type="scientific">Carassius auratus</name>
    <name type="common">Goldfish</name>
    <dbReference type="NCBI Taxonomy" id="7957"/>
    <lineage>
        <taxon>Eukaryota</taxon>
        <taxon>Metazoa</taxon>
        <taxon>Chordata</taxon>
        <taxon>Craniata</taxon>
        <taxon>Vertebrata</taxon>
        <taxon>Euteleostomi</taxon>
        <taxon>Actinopterygii</taxon>
        <taxon>Neopterygii</taxon>
        <taxon>Teleostei</taxon>
        <taxon>Ostariophysi</taxon>
        <taxon>Cypriniformes</taxon>
        <taxon>Cyprinidae</taxon>
        <taxon>Cyprininae</taxon>
        <taxon>Carassius</taxon>
    </lineage>
</organism>
<proteinExistence type="predicted"/>
<sequence>MKTGADLKIYDESHTEIDQDILEELLEANPKSTLIIKDLSEEEATSSTDTLTSHSSSEQDVPSERCAKRLKTSQQDDRVGAAEEQRSAKEMVLAALKEKSKGDEILEEYKATDTLSNEMRRALVNILVGHMTERHGRIPTQKQREQYAIGIVSLFPSLKDPFSKKGYEHFYDAASGSGYLAWRLKTVQRNHSCHTERKNKSSSEQGGPNIRRDISLEHQLEGDALVEAISLLAHTGVEETIFK</sequence>
<keyword evidence="2" id="KW-1185">Reference proteome</keyword>
<dbReference type="PANTHER" id="PTHR31025">
    <property type="entry name" value="SI:CH211-196P9.1-RELATED"/>
    <property type="match status" value="1"/>
</dbReference>
<evidence type="ECO:0000313" key="3">
    <source>
        <dbReference type="RefSeq" id="XP_026137052.1"/>
    </source>
</evidence>
<reference evidence="3" key="1">
    <citation type="submission" date="2025-08" db="UniProtKB">
        <authorList>
            <consortium name="RefSeq"/>
        </authorList>
    </citation>
    <scope>IDENTIFICATION</scope>
    <source>
        <strain evidence="3">Wakin</strain>
        <tissue evidence="3">Muscle</tissue>
    </source>
</reference>
<dbReference type="RefSeq" id="XP_026137052.1">
    <property type="nucleotide sequence ID" value="XM_026281267.1"/>
</dbReference>
<dbReference type="GeneID" id="113114356"/>
<feature type="compositionally biased region" description="Low complexity" evidence="1">
    <location>
        <begin position="45"/>
        <end position="56"/>
    </location>
</feature>
<name>A0A6P6QUH4_CARAU</name>
<dbReference type="KEGG" id="caua:113114356"/>
<feature type="compositionally biased region" description="Basic and acidic residues" evidence="1">
    <location>
        <begin position="74"/>
        <end position="87"/>
    </location>
</feature>
<feature type="region of interest" description="Disordered" evidence="1">
    <location>
        <begin position="36"/>
        <end position="87"/>
    </location>
</feature>
<evidence type="ECO:0000313" key="2">
    <source>
        <dbReference type="Proteomes" id="UP000515129"/>
    </source>
</evidence>